<dbReference type="GO" id="GO:0004523">
    <property type="term" value="F:RNA-DNA hybrid ribonuclease activity"/>
    <property type="evidence" value="ECO:0007669"/>
    <property type="project" value="InterPro"/>
</dbReference>
<evidence type="ECO:0000256" key="4">
    <source>
        <dbReference type="ARBA" id="ARBA00005884"/>
    </source>
</evidence>
<dbReference type="OrthoDB" id="9977870at2759"/>
<keyword evidence="6" id="KW-0808">Transferase</keyword>
<gene>
    <name evidence="15" type="ORF">F0562_002119</name>
</gene>
<evidence type="ECO:0000256" key="2">
    <source>
        <dbReference type="ARBA" id="ARBA00001947"/>
    </source>
</evidence>
<comment type="cofactor">
    <cofactor evidence="2">
        <name>Zn(2+)</name>
        <dbReference type="ChEBI" id="CHEBI:29105"/>
    </cofactor>
</comment>
<dbReference type="InterPro" id="IPR036397">
    <property type="entry name" value="RNaseH_sf"/>
</dbReference>
<dbReference type="SMART" id="SM00647">
    <property type="entry name" value="IBR"/>
    <property type="match status" value="1"/>
</dbReference>
<dbReference type="SUPFAM" id="SSF57850">
    <property type="entry name" value="RING/U-box"/>
    <property type="match status" value="1"/>
</dbReference>
<dbReference type="FunFam" id="3.30.40.10:FF:000230">
    <property type="entry name" value="RBR-type E3 ubiquitin transferase"/>
    <property type="match status" value="1"/>
</dbReference>
<dbReference type="Pfam" id="PF01485">
    <property type="entry name" value="IBR"/>
    <property type="match status" value="1"/>
</dbReference>
<keyword evidence="9 12" id="KW-0863">Zinc-finger</keyword>
<evidence type="ECO:0000256" key="8">
    <source>
        <dbReference type="ARBA" id="ARBA00022737"/>
    </source>
</evidence>
<sequence>MAVESDLDFAFQLQVQEAMNASASLQPSSSLSSSSTPQFNLHDDNVSEVGYAHLLAEEIARFEQESSDRELVEAEVKKMRYDLDLRIHDEIFARDVLRVSDVEWNNTGDYFQRPYGEGSSTAAATAANAGTFRLYFKGLVSEETVGGLKTTLAGIGVAICDLRDDLVFELRKPLVGCETSSEVAEVKALIEGLNTALTLGLNRVTICCDNNSVYQCVTGKGQQRQGKVATLLDQVTLLQRKFTYCNPSFVAQNDFKFAFKLATDAIVSQVNWTAESDRGKNVIDTCVICLEDTDVARMFSVDGCLHHYCFSCMKQHVEMKLLQGMLPKCPHEGCQSMLKIESCKKFLTSELYDIMCRRIKEASIPASERVYCPYPRCSALMSKNEVLVNANAFAGPQQAGARICTKCHGLFCLNCMVPWHSNMTCHDYKMFNPYPCAEDCKAEISCNKASMAPVCEMQPHGRTCRRLLPHLLQVLYSIPL</sequence>
<protein>
    <recommendedName>
        <fullName evidence="5">RBR-type E3 ubiquitin transferase</fullName>
        <ecNumber evidence="5">2.3.2.31</ecNumber>
    </recommendedName>
</protein>
<dbReference type="InterPro" id="IPR002156">
    <property type="entry name" value="RNaseH_domain"/>
</dbReference>
<evidence type="ECO:0000256" key="1">
    <source>
        <dbReference type="ARBA" id="ARBA00001798"/>
    </source>
</evidence>
<evidence type="ECO:0000256" key="11">
    <source>
        <dbReference type="ARBA" id="ARBA00022833"/>
    </source>
</evidence>
<comment type="catalytic activity">
    <reaction evidence="1">
        <text>[E2 ubiquitin-conjugating enzyme]-S-ubiquitinyl-L-cysteine + [acceptor protein]-L-lysine = [E2 ubiquitin-conjugating enzyme]-L-cysteine + [acceptor protein]-N(6)-ubiquitinyl-L-lysine.</text>
        <dbReference type="EC" id="2.3.2.31"/>
    </reaction>
</comment>
<dbReference type="InterPro" id="IPR002867">
    <property type="entry name" value="IBR_dom"/>
</dbReference>
<keyword evidence="7" id="KW-0479">Metal-binding</keyword>
<dbReference type="UniPathway" id="UPA00143"/>
<evidence type="ECO:0000256" key="7">
    <source>
        <dbReference type="ARBA" id="ARBA00022723"/>
    </source>
</evidence>
<dbReference type="InterPro" id="IPR017907">
    <property type="entry name" value="Znf_RING_CS"/>
</dbReference>
<dbReference type="AlphaFoldDB" id="A0A5J5C514"/>
<evidence type="ECO:0000259" key="14">
    <source>
        <dbReference type="PROSITE" id="PS51873"/>
    </source>
</evidence>
<dbReference type="PROSITE" id="PS00518">
    <property type="entry name" value="ZF_RING_1"/>
    <property type="match status" value="1"/>
</dbReference>
<evidence type="ECO:0000256" key="5">
    <source>
        <dbReference type="ARBA" id="ARBA00012251"/>
    </source>
</evidence>
<organism evidence="15 16">
    <name type="scientific">Nyssa sinensis</name>
    <dbReference type="NCBI Taxonomy" id="561372"/>
    <lineage>
        <taxon>Eukaryota</taxon>
        <taxon>Viridiplantae</taxon>
        <taxon>Streptophyta</taxon>
        <taxon>Embryophyta</taxon>
        <taxon>Tracheophyta</taxon>
        <taxon>Spermatophyta</taxon>
        <taxon>Magnoliopsida</taxon>
        <taxon>eudicotyledons</taxon>
        <taxon>Gunneridae</taxon>
        <taxon>Pentapetalae</taxon>
        <taxon>asterids</taxon>
        <taxon>Cornales</taxon>
        <taxon>Nyssaceae</taxon>
        <taxon>Nyssa</taxon>
    </lineage>
</organism>
<dbReference type="FunFam" id="3.30.420.10:FF:000076">
    <property type="entry name" value="RBR-type E3 ubiquitin transferase"/>
    <property type="match status" value="1"/>
</dbReference>
<dbReference type="GO" id="GO:0061630">
    <property type="term" value="F:ubiquitin protein ligase activity"/>
    <property type="evidence" value="ECO:0007669"/>
    <property type="project" value="UniProtKB-EC"/>
</dbReference>
<dbReference type="PROSITE" id="PS51873">
    <property type="entry name" value="TRIAD"/>
    <property type="match status" value="1"/>
</dbReference>
<accession>A0A5J5C514</accession>
<keyword evidence="10" id="KW-0833">Ubl conjugation pathway</keyword>
<evidence type="ECO:0000256" key="3">
    <source>
        <dbReference type="ARBA" id="ARBA00003976"/>
    </source>
</evidence>
<dbReference type="GO" id="GO:0008270">
    <property type="term" value="F:zinc ion binding"/>
    <property type="evidence" value="ECO:0007669"/>
    <property type="project" value="UniProtKB-KW"/>
</dbReference>
<dbReference type="EC" id="2.3.2.31" evidence="5"/>
<dbReference type="GO" id="GO:0003676">
    <property type="term" value="F:nucleic acid binding"/>
    <property type="evidence" value="ECO:0007669"/>
    <property type="project" value="InterPro"/>
</dbReference>
<dbReference type="PANTHER" id="PTHR11685">
    <property type="entry name" value="RBR FAMILY RING FINGER AND IBR DOMAIN-CONTAINING"/>
    <property type="match status" value="1"/>
</dbReference>
<dbReference type="Gene3D" id="3.30.40.10">
    <property type="entry name" value="Zinc/RING finger domain, C3HC4 (zinc finger)"/>
    <property type="match status" value="1"/>
</dbReference>
<keyword evidence="8" id="KW-0677">Repeat</keyword>
<feature type="domain" description="RING-type" evidence="14">
    <location>
        <begin position="282"/>
        <end position="480"/>
    </location>
</feature>
<evidence type="ECO:0000256" key="9">
    <source>
        <dbReference type="ARBA" id="ARBA00022771"/>
    </source>
</evidence>
<dbReference type="InterPro" id="IPR013083">
    <property type="entry name" value="Znf_RING/FYVE/PHD"/>
</dbReference>
<evidence type="ECO:0000256" key="6">
    <source>
        <dbReference type="ARBA" id="ARBA00022679"/>
    </source>
</evidence>
<dbReference type="SUPFAM" id="SSF53098">
    <property type="entry name" value="Ribonuclease H-like"/>
    <property type="match status" value="1"/>
</dbReference>
<dbReference type="CDD" id="cd22582">
    <property type="entry name" value="BRcat_RBR_unk"/>
    <property type="match status" value="1"/>
</dbReference>
<dbReference type="InterPro" id="IPR012337">
    <property type="entry name" value="RNaseH-like_sf"/>
</dbReference>
<dbReference type="Proteomes" id="UP000325577">
    <property type="component" value="Linkage Group LG0"/>
</dbReference>
<comment type="function">
    <text evidence="3">Might act as an E3 ubiquitin-protein ligase, or as part of E3 complex, which accepts ubiquitin from specific E2 ubiquitin-conjugating enzymes and then transfers it to substrates.</text>
</comment>
<evidence type="ECO:0000259" key="13">
    <source>
        <dbReference type="PROSITE" id="PS50089"/>
    </source>
</evidence>
<dbReference type="PROSITE" id="PS50089">
    <property type="entry name" value="ZF_RING_2"/>
    <property type="match status" value="1"/>
</dbReference>
<dbReference type="Pfam" id="PF13456">
    <property type="entry name" value="RVT_3"/>
    <property type="match status" value="1"/>
</dbReference>
<keyword evidence="11" id="KW-0862">Zinc</keyword>
<dbReference type="Gene3D" id="3.30.420.10">
    <property type="entry name" value="Ribonuclease H-like superfamily/Ribonuclease H"/>
    <property type="match status" value="1"/>
</dbReference>
<dbReference type="GO" id="GO:0016567">
    <property type="term" value="P:protein ubiquitination"/>
    <property type="evidence" value="ECO:0007669"/>
    <property type="project" value="UniProtKB-UniPathway"/>
</dbReference>
<evidence type="ECO:0000256" key="10">
    <source>
        <dbReference type="ARBA" id="ARBA00022786"/>
    </source>
</evidence>
<evidence type="ECO:0000313" key="15">
    <source>
        <dbReference type="EMBL" id="KAA8550435.1"/>
    </source>
</evidence>
<evidence type="ECO:0000313" key="16">
    <source>
        <dbReference type="Proteomes" id="UP000325577"/>
    </source>
</evidence>
<dbReference type="InterPro" id="IPR044066">
    <property type="entry name" value="TRIAD_supradom"/>
</dbReference>
<proteinExistence type="inferred from homology"/>
<dbReference type="EMBL" id="CM018031">
    <property type="protein sequence ID" value="KAA8550435.1"/>
    <property type="molecule type" value="Genomic_DNA"/>
</dbReference>
<comment type="similarity">
    <text evidence="4">Belongs to the RBR family. Ariadne subfamily.</text>
</comment>
<name>A0A5J5C514_9ASTE</name>
<reference evidence="15 16" key="1">
    <citation type="submission" date="2019-09" db="EMBL/GenBank/DDBJ databases">
        <title>A chromosome-level genome assembly of the Chinese tupelo Nyssa sinensis.</title>
        <authorList>
            <person name="Yang X."/>
            <person name="Kang M."/>
            <person name="Yang Y."/>
            <person name="Xiong H."/>
            <person name="Wang M."/>
            <person name="Zhang Z."/>
            <person name="Wang Z."/>
            <person name="Wu H."/>
            <person name="Ma T."/>
            <person name="Liu J."/>
            <person name="Xi Z."/>
        </authorList>
    </citation>
    <scope>NUCLEOTIDE SEQUENCE [LARGE SCALE GENOMIC DNA]</scope>
    <source>
        <strain evidence="15">J267</strain>
        <tissue evidence="15">Leaf</tissue>
    </source>
</reference>
<dbReference type="InterPro" id="IPR031127">
    <property type="entry name" value="E3_UB_ligase_RBR"/>
</dbReference>
<keyword evidence="16" id="KW-1185">Reference proteome</keyword>
<feature type="domain" description="RING-type" evidence="13">
    <location>
        <begin position="286"/>
        <end position="330"/>
    </location>
</feature>
<evidence type="ECO:0000256" key="12">
    <source>
        <dbReference type="PROSITE-ProRule" id="PRU00175"/>
    </source>
</evidence>
<dbReference type="InterPro" id="IPR001841">
    <property type="entry name" value="Znf_RING"/>
</dbReference>